<dbReference type="PANTHER" id="PTHR47427:SF1">
    <property type="entry name" value="PROTEIN STE12"/>
    <property type="match status" value="1"/>
</dbReference>
<feature type="compositionally biased region" description="Basic residues" evidence="6">
    <location>
        <begin position="579"/>
        <end position="589"/>
    </location>
</feature>
<dbReference type="PANTHER" id="PTHR47427">
    <property type="entry name" value="PROTEIN STE12"/>
    <property type="match status" value="1"/>
</dbReference>
<protein>
    <submittedName>
        <fullName evidence="7">Uncharacterized protein</fullName>
    </submittedName>
</protein>
<feature type="region of interest" description="Disordered" evidence="6">
    <location>
        <begin position="549"/>
        <end position="608"/>
    </location>
</feature>
<organism evidence="7 8">
    <name type="scientific">Tilletia horrida</name>
    <dbReference type="NCBI Taxonomy" id="155126"/>
    <lineage>
        <taxon>Eukaryota</taxon>
        <taxon>Fungi</taxon>
        <taxon>Dikarya</taxon>
        <taxon>Basidiomycota</taxon>
        <taxon>Ustilaginomycotina</taxon>
        <taxon>Exobasidiomycetes</taxon>
        <taxon>Tilletiales</taxon>
        <taxon>Tilletiaceae</taxon>
        <taxon>Tilletia</taxon>
    </lineage>
</organism>
<gene>
    <name evidence="7" type="ORF">OC846_005556</name>
</gene>
<feature type="compositionally biased region" description="Low complexity" evidence="6">
    <location>
        <begin position="436"/>
        <end position="456"/>
    </location>
</feature>
<comment type="caution">
    <text evidence="7">The sequence shown here is derived from an EMBL/GenBank/DDBJ whole genome shotgun (WGS) entry which is preliminary data.</text>
</comment>
<evidence type="ECO:0000256" key="3">
    <source>
        <dbReference type="ARBA" id="ARBA00023163"/>
    </source>
</evidence>
<dbReference type="GO" id="GO:1990526">
    <property type="term" value="C:Ste12p-Dig1p-Dig2p complex"/>
    <property type="evidence" value="ECO:0007669"/>
    <property type="project" value="TreeGrafter"/>
</dbReference>
<dbReference type="GO" id="GO:0005634">
    <property type="term" value="C:nucleus"/>
    <property type="evidence" value="ECO:0007669"/>
    <property type="project" value="UniProtKB-SubCell"/>
</dbReference>
<evidence type="ECO:0000256" key="4">
    <source>
        <dbReference type="ARBA" id="ARBA00023242"/>
    </source>
</evidence>
<feature type="compositionally biased region" description="Low complexity" evidence="6">
    <location>
        <begin position="135"/>
        <end position="146"/>
    </location>
</feature>
<accession>A0AAN6JQ41</accession>
<comment type="subcellular location">
    <subcellularLocation>
        <location evidence="1">Nucleus</location>
    </subcellularLocation>
</comment>
<feature type="region of interest" description="Disordered" evidence="6">
    <location>
        <begin position="493"/>
        <end position="516"/>
    </location>
</feature>
<keyword evidence="2" id="KW-0805">Transcription regulation</keyword>
<dbReference type="EMBL" id="JAPDMZ010000220">
    <property type="protein sequence ID" value="KAK0545711.1"/>
    <property type="molecule type" value="Genomic_DNA"/>
</dbReference>
<dbReference type="Proteomes" id="UP001176517">
    <property type="component" value="Unassembled WGS sequence"/>
</dbReference>
<dbReference type="InterPro" id="IPR003120">
    <property type="entry name" value="Ste12"/>
</dbReference>
<feature type="compositionally biased region" description="Polar residues" evidence="6">
    <location>
        <begin position="212"/>
        <end position="228"/>
    </location>
</feature>
<feature type="region of interest" description="Disordered" evidence="6">
    <location>
        <begin position="327"/>
        <end position="378"/>
    </location>
</feature>
<keyword evidence="3" id="KW-0804">Transcription</keyword>
<dbReference type="AlphaFoldDB" id="A0AAN6JQ41"/>
<evidence type="ECO:0000313" key="7">
    <source>
        <dbReference type="EMBL" id="KAK0545711.1"/>
    </source>
</evidence>
<dbReference type="GO" id="GO:0003700">
    <property type="term" value="F:DNA-binding transcription factor activity"/>
    <property type="evidence" value="ECO:0007669"/>
    <property type="project" value="InterPro"/>
</dbReference>
<dbReference type="Pfam" id="PF02200">
    <property type="entry name" value="STE"/>
    <property type="match status" value="1"/>
</dbReference>
<feature type="region of interest" description="Disordered" evidence="6">
    <location>
        <begin position="423"/>
        <end position="458"/>
    </location>
</feature>
<comment type="similarity">
    <text evidence="5">Belongs to the STE12 transcription factor family.</text>
</comment>
<keyword evidence="8" id="KW-1185">Reference proteome</keyword>
<reference evidence="7" key="1">
    <citation type="journal article" date="2023" name="PhytoFront">
        <title>Draft Genome Resources of Seven Strains of Tilletia horrida, Causal Agent of Kernel Smut of Rice.</title>
        <authorList>
            <person name="Khanal S."/>
            <person name="Antony Babu S."/>
            <person name="Zhou X.G."/>
        </authorList>
    </citation>
    <scope>NUCLEOTIDE SEQUENCE</scope>
    <source>
        <strain evidence="7">TX6</strain>
    </source>
</reference>
<keyword evidence="4" id="KW-0539">Nucleus</keyword>
<evidence type="ECO:0000256" key="2">
    <source>
        <dbReference type="ARBA" id="ARBA00023015"/>
    </source>
</evidence>
<feature type="region of interest" description="Disordered" evidence="6">
    <location>
        <begin position="212"/>
        <end position="234"/>
    </location>
</feature>
<dbReference type="SMART" id="SM00424">
    <property type="entry name" value="STE"/>
    <property type="match status" value="1"/>
</dbReference>
<feature type="compositionally biased region" description="Polar residues" evidence="6">
    <location>
        <begin position="328"/>
        <end position="339"/>
    </location>
</feature>
<sequence>MPPATPPSAPHLAQVPFFTTAAQTPGTDRRSNMVGFITPSRGLADSPTTSLYPFLPSPPRMMTDQQLMTPHTSSQIAHRATKRCSPSYQLPLSSIRPHTYRRVGTNFGLGLHMPSASLPMAAYQISAGSRTPTPSKSQQSQALSQRRLQEGPEDLEPLLLQPPHASSLNLTMQPRKMRLTLPRLDVLDMPHLAPSPVARCMVTSVSGPIATGQPTLDVTSPHRPQSSPAAIRISDIARRENAGPDAENDNDSLLCSSSDADTRFEEVVSPAHEVAGFVSPLPRSGTMIPDRRQPPDIARSFTERATNNVFHSPPPVDERYIRVLSAPNRLSGNLKTTSDGPRTRSRSERGPERSRSSTSASASRSNIAYGSGSGSSSLLTFAQRGRSPTAAREDLIEHAYNLKLFLAFAPEVLFMDGFQESPGSFGDSQHTTRGGSMHSATSAKSSFSGSFSQSRSGDTMNAVEGSIFITRPRASKYGNSGLDTLSSIPIRPVRGTAASSSSSASDRPRTAPQEGYMNQQARCPTDMEIMLSSFETFYAAHPKARDRLARTRESNVARGATGLEEERAMSSTASLRAAAKVRKVGRPKKATSTPSEGTAASPPSLPHNLPPMPIVHRFPLPVNTLVEENEQPRGREEVFVSCVLWDGQVWLTGTDICRIIRFRFEAFGRRVVNVNKFHEGIYSDLRTVKAGDGAVCEEPKSPFLEALYIYEAIQCSKRQKVFHWLTIAMHDQLFLDQLSRDLERGAKGEAMCTEAVREPARSFCFDPSLSLADQLGLEKTDSHRPALQLHDSHRPRHVYVDRAALYALALGIREN</sequence>
<feature type="compositionally biased region" description="Basic and acidic residues" evidence="6">
    <location>
        <begin position="341"/>
        <end position="355"/>
    </location>
</feature>
<evidence type="ECO:0000256" key="6">
    <source>
        <dbReference type="SAM" id="MobiDB-lite"/>
    </source>
</evidence>
<feature type="compositionally biased region" description="Low complexity" evidence="6">
    <location>
        <begin position="356"/>
        <end position="365"/>
    </location>
</feature>
<name>A0AAN6JQ41_9BASI</name>
<proteinExistence type="inferred from homology"/>
<feature type="region of interest" description="Disordered" evidence="6">
    <location>
        <begin position="127"/>
        <end position="149"/>
    </location>
</feature>
<evidence type="ECO:0000256" key="1">
    <source>
        <dbReference type="ARBA" id="ARBA00004123"/>
    </source>
</evidence>
<evidence type="ECO:0000256" key="5">
    <source>
        <dbReference type="ARBA" id="ARBA00024345"/>
    </source>
</evidence>
<dbReference type="GO" id="GO:1990527">
    <property type="term" value="C:Tec1p-Ste12p-Dig1p complex"/>
    <property type="evidence" value="ECO:0007669"/>
    <property type="project" value="TreeGrafter"/>
</dbReference>
<evidence type="ECO:0000313" key="8">
    <source>
        <dbReference type="Proteomes" id="UP001176517"/>
    </source>
</evidence>
<dbReference type="InterPro" id="IPR052127">
    <property type="entry name" value="STE12_transcription_factor"/>
</dbReference>